<reference evidence="1" key="2">
    <citation type="journal article" date="2015" name="Fish Shellfish Immunol.">
        <title>Early steps in the European eel (Anguilla anguilla)-Vibrio vulnificus interaction in the gills: Role of the RtxA13 toxin.</title>
        <authorList>
            <person name="Callol A."/>
            <person name="Pajuelo D."/>
            <person name="Ebbesson L."/>
            <person name="Teles M."/>
            <person name="MacKenzie S."/>
            <person name="Amaro C."/>
        </authorList>
    </citation>
    <scope>NUCLEOTIDE SEQUENCE</scope>
</reference>
<sequence>MPQQRRLTVRTTLDMTSICRLAESTDL</sequence>
<proteinExistence type="predicted"/>
<evidence type="ECO:0000313" key="1">
    <source>
        <dbReference type="EMBL" id="JAI06904.1"/>
    </source>
</evidence>
<reference evidence="1" key="1">
    <citation type="submission" date="2014-11" db="EMBL/GenBank/DDBJ databases">
        <authorList>
            <person name="Amaro Gonzalez C."/>
        </authorList>
    </citation>
    <scope>NUCLEOTIDE SEQUENCE</scope>
</reference>
<accession>A0A0E9XYZ7</accession>
<dbReference type="AlphaFoldDB" id="A0A0E9XYZ7"/>
<dbReference type="EMBL" id="GBXM01001674">
    <property type="protein sequence ID" value="JAI06904.1"/>
    <property type="molecule type" value="Transcribed_RNA"/>
</dbReference>
<protein>
    <submittedName>
        <fullName evidence="1">Uncharacterized protein</fullName>
    </submittedName>
</protein>
<name>A0A0E9XYZ7_ANGAN</name>
<organism evidence="1">
    <name type="scientific">Anguilla anguilla</name>
    <name type="common">European freshwater eel</name>
    <name type="synonym">Muraena anguilla</name>
    <dbReference type="NCBI Taxonomy" id="7936"/>
    <lineage>
        <taxon>Eukaryota</taxon>
        <taxon>Metazoa</taxon>
        <taxon>Chordata</taxon>
        <taxon>Craniata</taxon>
        <taxon>Vertebrata</taxon>
        <taxon>Euteleostomi</taxon>
        <taxon>Actinopterygii</taxon>
        <taxon>Neopterygii</taxon>
        <taxon>Teleostei</taxon>
        <taxon>Anguilliformes</taxon>
        <taxon>Anguillidae</taxon>
        <taxon>Anguilla</taxon>
    </lineage>
</organism>